<dbReference type="InParanoid" id="A0A0L0HG53"/>
<dbReference type="EMBL" id="KQ257457">
    <property type="protein sequence ID" value="KNC99894.1"/>
    <property type="molecule type" value="Genomic_DNA"/>
</dbReference>
<dbReference type="InterPro" id="IPR000719">
    <property type="entry name" value="Prot_kinase_dom"/>
</dbReference>
<dbReference type="PROSITE" id="PS00108">
    <property type="entry name" value="PROTEIN_KINASE_ST"/>
    <property type="match status" value="1"/>
</dbReference>
<dbReference type="GeneID" id="27688656"/>
<accession>A0A0L0HG53</accession>
<dbReference type="RefSeq" id="XP_016607934.1">
    <property type="nucleotide sequence ID" value="XM_016753490.1"/>
</dbReference>
<evidence type="ECO:0000259" key="10">
    <source>
        <dbReference type="PROSITE" id="PS51285"/>
    </source>
</evidence>
<dbReference type="eggNOG" id="KOG0598">
    <property type="taxonomic scope" value="Eukaryota"/>
</dbReference>
<dbReference type="SUPFAM" id="SSF56112">
    <property type="entry name" value="Protein kinase-like (PK-like)"/>
    <property type="match status" value="1"/>
</dbReference>
<dbReference type="Gene3D" id="1.10.510.10">
    <property type="entry name" value="Transferase(Phosphotransferase) domain 1"/>
    <property type="match status" value="1"/>
</dbReference>
<name>A0A0L0HG53_SPIPD</name>
<dbReference type="PROSITE" id="PS50011">
    <property type="entry name" value="PROTEIN_KINASE_DOM"/>
    <property type="match status" value="1"/>
</dbReference>
<dbReference type="GO" id="GO:0009966">
    <property type="term" value="P:regulation of signal transduction"/>
    <property type="evidence" value="ECO:0007669"/>
    <property type="project" value="TreeGrafter"/>
</dbReference>
<dbReference type="STRING" id="645134.A0A0L0HG53"/>
<dbReference type="InterPro" id="IPR017441">
    <property type="entry name" value="Protein_kinase_ATP_BS"/>
</dbReference>
<evidence type="ECO:0000259" key="9">
    <source>
        <dbReference type="PROSITE" id="PS50011"/>
    </source>
</evidence>
<comment type="similarity">
    <text evidence="7">Belongs to the protein kinase superfamily.</text>
</comment>
<keyword evidence="12" id="KW-1185">Reference proteome</keyword>
<protein>
    <submittedName>
        <fullName evidence="11">AGC/YANK protein kinase</fullName>
    </submittedName>
</protein>
<evidence type="ECO:0000256" key="8">
    <source>
        <dbReference type="SAM" id="MobiDB-lite"/>
    </source>
</evidence>
<keyword evidence="4 11" id="KW-0418">Kinase</keyword>
<proteinExistence type="inferred from homology"/>
<reference evidence="11 12" key="1">
    <citation type="submission" date="2009-08" db="EMBL/GenBank/DDBJ databases">
        <title>The Genome Sequence of Spizellomyces punctatus strain DAOM BR117.</title>
        <authorList>
            <consortium name="The Broad Institute Genome Sequencing Platform"/>
            <person name="Russ C."/>
            <person name="Cuomo C."/>
            <person name="Shea T."/>
            <person name="Young S.K."/>
            <person name="Zeng Q."/>
            <person name="Koehrsen M."/>
            <person name="Haas B."/>
            <person name="Borodovsky M."/>
            <person name="Guigo R."/>
            <person name="Alvarado L."/>
            <person name="Berlin A."/>
            <person name="Bochicchio J."/>
            <person name="Borenstein D."/>
            <person name="Chapman S."/>
            <person name="Chen Z."/>
            <person name="Engels R."/>
            <person name="Freedman E."/>
            <person name="Gellesch M."/>
            <person name="Goldberg J."/>
            <person name="Griggs A."/>
            <person name="Gujja S."/>
            <person name="Heiman D."/>
            <person name="Hepburn T."/>
            <person name="Howarth C."/>
            <person name="Jen D."/>
            <person name="Larson L."/>
            <person name="Lewis B."/>
            <person name="Mehta T."/>
            <person name="Park D."/>
            <person name="Pearson M."/>
            <person name="Roberts A."/>
            <person name="Saif S."/>
            <person name="Shenoy N."/>
            <person name="Sisk P."/>
            <person name="Stolte C."/>
            <person name="Sykes S."/>
            <person name="Thomson T."/>
            <person name="Walk T."/>
            <person name="White J."/>
            <person name="Yandava C."/>
            <person name="Burger G."/>
            <person name="Gray M.W."/>
            <person name="Holland P.W.H."/>
            <person name="King N."/>
            <person name="Lang F.B.F."/>
            <person name="Roger A.J."/>
            <person name="Ruiz-Trillo I."/>
            <person name="Lander E."/>
            <person name="Nusbaum C."/>
        </authorList>
    </citation>
    <scope>NUCLEOTIDE SEQUENCE [LARGE SCALE GENOMIC DNA]</scope>
    <source>
        <strain evidence="11 12">DAOM BR117</strain>
    </source>
</reference>
<dbReference type="OrthoDB" id="354826at2759"/>
<sequence length="459" mass="52265">MGIACCKEEEIDFTQEVELNHFHLLRSVGKGAFGKVRVVQHKGTQQIYALKYINKAKCIKMRAVENIIQERRLLEEVECPFVCNLRYAFQDDENLFMVIDLMLGGDLRFHLDRMGMMKEDMIRFYTAEVACGLAYLHGRRIVHRDLKPDNVLLDEKGHAHLTDFNIAVHYREEKPLTAVAGSMAYMAPEILAKKGYFSSVDWWSLGVMAYELAFGKRPFRAKTNEALQQSILHDDLEFPSNTSDLVSSECVDCIKLLLTRDITKRLGTKESGGLDRFRAHPWFKGYDWEIIGKKEGNPPFTPDSKRANFDATHELEELLLEDNPLKAKPRKKKKEGEEDKPKEGEDPAITKEMRIMEDKFTVYDYTKTRKGLGSLQGNQPGSQSSMTAVQKIPNAAPCTTGRADRQDYSIHKDVMEGRDAEVNMTGVASMESSPNKSRRESEKPQLDPPPVPSPIMERP</sequence>
<evidence type="ECO:0000256" key="7">
    <source>
        <dbReference type="RuleBase" id="RU000304"/>
    </source>
</evidence>
<evidence type="ECO:0000256" key="6">
    <source>
        <dbReference type="PROSITE-ProRule" id="PRU10141"/>
    </source>
</evidence>
<dbReference type="Proteomes" id="UP000053201">
    <property type="component" value="Unassembled WGS sequence"/>
</dbReference>
<organism evidence="11 12">
    <name type="scientific">Spizellomyces punctatus (strain DAOM BR117)</name>
    <dbReference type="NCBI Taxonomy" id="645134"/>
    <lineage>
        <taxon>Eukaryota</taxon>
        <taxon>Fungi</taxon>
        <taxon>Fungi incertae sedis</taxon>
        <taxon>Chytridiomycota</taxon>
        <taxon>Chytridiomycota incertae sedis</taxon>
        <taxon>Chytridiomycetes</taxon>
        <taxon>Spizellomycetales</taxon>
        <taxon>Spizellomycetaceae</taxon>
        <taxon>Spizellomyces</taxon>
    </lineage>
</organism>
<dbReference type="GO" id="GO:0007186">
    <property type="term" value="P:G protein-coupled receptor signaling pathway"/>
    <property type="evidence" value="ECO:0007669"/>
    <property type="project" value="TreeGrafter"/>
</dbReference>
<dbReference type="CDD" id="cd05578">
    <property type="entry name" value="STKc_Yank1"/>
    <property type="match status" value="1"/>
</dbReference>
<keyword evidence="2" id="KW-0808">Transferase</keyword>
<evidence type="ECO:0000313" key="11">
    <source>
        <dbReference type="EMBL" id="KNC99894.1"/>
    </source>
</evidence>
<dbReference type="PANTHER" id="PTHR24355:SF30">
    <property type="entry name" value="SERINE_THREONINE-PROTEIN KINASE 32B ISOFORM X1"/>
    <property type="match status" value="1"/>
</dbReference>
<feature type="domain" description="AGC-kinase C-terminal" evidence="10">
    <location>
        <begin position="284"/>
        <end position="375"/>
    </location>
</feature>
<dbReference type="GO" id="GO:0001664">
    <property type="term" value="F:G protein-coupled receptor binding"/>
    <property type="evidence" value="ECO:0007669"/>
    <property type="project" value="TreeGrafter"/>
</dbReference>
<feature type="region of interest" description="Disordered" evidence="8">
    <location>
        <begin position="318"/>
        <end position="350"/>
    </location>
</feature>
<dbReference type="PANTHER" id="PTHR24355">
    <property type="entry name" value="G PROTEIN-COUPLED RECEPTOR KINASE/RIBOSOMAL PROTEIN S6 KINASE"/>
    <property type="match status" value="1"/>
</dbReference>
<evidence type="ECO:0000256" key="2">
    <source>
        <dbReference type="ARBA" id="ARBA00022679"/>
    </source>
</evidence>
<evidence type="ECO:0000256" key="3">
    <source>
        <dbReference type="ARBA" id="ARBA00022741"/>
    </source>
</evidence>
<evidence type="ECO:0000256" key="5">
    <source>
        <dbReference type="ARBA" id="ARBA00022840"/>
    </source>
</evidence>
<dbReference type="GO" id="GO:0004703">
    <property type="term" value="F:G protein-coupled receptor kinase activity"/>
    <property type="evidence" value="ECO:0007669"/>
    <property type="project" value="TreeGrafter"/>
</dbReference>
<feature type="domain" description="Protein kinase" evidence="9">
    <location>
        <begin position="22"/>
        <end position="283"/>
    </location>
</feature>
<dbReference type="InterPro" id="IPR008271">
    <property type="entry name" value="Ser/Thr_kinase_AS"/>
</dbReference>
<evidence type="ECO:0000256" key="4">
    <source>
        <dbReference type="ARBA" id="ARBA00022777"/>
    </source>
</evidence>
<feature type="region of interest" description="Disordered" evidence="8">
    <location>
        <begin position="425"/>
        <end position="459"/>
    </location>
</feature>
<evidence type="ECO:0000313" key="12">
    <source>
        <dbReference type="Proteomes" id="UP000053201"/>
    </source>
</evidence>
<dbReference type="PROSITE" id="PS51285">
    <property type="entry name" value="AGC_KINASE_CTER"/>
    <property type="match status" value="1"/>
</dbReference>
<dbReference type="Gene3D" id="3.30.200.20">
    <property type="entry name" value="Phosphorylase Kinase, domain 1"/>
    <property type="match status" value="1"/>
</dbReference>
<dbReference type="PROSITE" id="PS00107">
    <property type="entry name" value="PROTEIN_KINASE_ATP"/>
    <property type="match status" value="1"/>
</dbReference>
<dbReference type="SMART" id="SM00220">
    <property type="entry name" value="S_TKc"/>
    <property type="match status" value="1"/>
</dbReference>
<evidence type="ECO:0000256" key="1">
    <source>
        <dbReference type="ARBA" id="ARBA00022527"/>
    </source>
</evidence>
<keyword evidence="1 7" id="KW-0723">Serine/threonine-protein kinase</keyword>
<dbReference type="AlphaFoldDB" id="A0A0L0HG53"/>
<dbReference type="VEuPathDB" id="FungiDB:SPPG_05266"/>
<dbReference type="InterPro" id="IPR000961">
    <property type="entry name" value="AGC-kinase_C"/>
</dbReference>
<keyword evidence="5 6" id="KW-0067">ATP-binding</keyword>
<dbReference type="OMA" id="HFILLRC"/>
<dbReference type="FunFam" id="1.10.510.10:FF:000469">
    <property type="entry name" value="Serine/threonine-protein kinase 32B"/>
    <property type="match status" value="1"/>
</dbReference>
<dbReference type="FunFam" id="3.30.200.20:FF:000354">
    <property type="entry name" value="AGC/YANK protein kinase"/>
    <property type="match status" value="1"/>
</dbReference>
<dbReference type="Pfam" id="PF00069">
    <property type="entry name" value="Pkinase"/>
    <property type="match status" value="1"/>
</dbReference>
<dbReference type="InterPro" id="IPR011009">
    <property type="entry name" value="Kinase-like_dom_sf"/>
</dbReference>
<feature type="compositionally biased region" description="Basic and acidic residues" evidence="8">
    <location>
        <begin position="334"/>
        <end position="350"/>
    </location>
</feature>
<gene>
    <name evidence="11" type="ORF">SPPG_05266</name>
</gene>
<keyword evidence="3 6" id="KW-0547">Nucleotide-binding</keyword>
<feature type="binding site" evidence="6">
    <location>
        <position position="51"/>
    </location>
    <ligand>
        <name>ATP</name>
        <dbReference type="ChEBI" id="CHEBI:30616"/>
    </ligand>
</feature>
<dbReference type="GO" id="GO:0005524">
    <property type="term" value="F:ATP binding"/>
    <property type="evidence" value="ECO:0007669"/>
    <property type="project" value="UniProtKB-UniRule"/>
</dbReference>